<gene>
    <name evidence="2" type="ORF">ACFQ38_14800</name>
</gene>
<proteinExistence type="predicted"/>
<dbReference type="Gene3D" id="3.60.21.10">
    <property type="match status" value="1"/>
</dbReference>
<keyword evidence="2" id="KW-0808">Transferase</keyword>
<comment type="caution">
    <text evidence="2">The sequence shown here is derived from an EMBL/GenBank/DDBJ whole genome shotgun (WGS) entry which is preliminary data.</text>
</comment>
<dbReference type="InterPro" id="IPR036028">
    <property type="entry name" value="SH3-like_dom_sf"/>
</dbReference>
<evidence type="ECO:0000259" key="1">
    <source>
        <dbReference type="PROSITE" id="PS51186"/>
    </source>
</evidence>
<dbReference type="SUPFAM" id="SSF55729">
    <property type="entry name" value="Acyl-CoA N-acyltransferases (Nat)"/>
    <property type="match status" value="1"/>
</dbReference>
<keyword evidence="3" id="KW-1185">Reference proteome</keyword>
<dbReference type="PANTHER" id="PTHR42850:SF4">
    <property type="entry name" value="ZINC-DEPENDENT ENDOPOLYPHOSPHATASE"/>
    <property type="match status" value="1"/>
</dbReference>
<dbReference type="EC" id="2.3.1.-" evidence="2"/>
<sequence>MIDIRQLDLEKDRRIIITSDIHTNLPLFKRLLEKVEYSTEDYLFIVGDLCEKGQDSLSTIAYVRELSAQSDRVFITKGNCDVVHDYVFNNVEGVKNYMTQRKDSILNEMLAAQGKSLEEFASLDELGQFYLTHYRDEIEWLNSLPIAYETNDYILIHAGIENIQNWKETTYEVALYTPSFYEKGHQADKIVIVGHWPTVNYRANTVSSNNPVIDLENRIISMDGGNRIKRDGQLNAILIEGEEISYTYVDDLKEQVVYATHTDKTGRIGTVTYPNYELKIIREEPFFTLCENKTLGIEQWIKNEFIQDGVCKGDISTTMLSVREGETVSIVHDQCEGYVLVKKGDGTVGWIPKKCLSPEVQIRKAVAGDEQQIADVCIDAQWATYSEIYDKSYIEGVIEKFYTPARIRQEIMETSEEWNGYFVAVQNGKIVGAIGGGMIDAKVAEVFVLYLDPTMRGQGIGSKLLSYLTDIQKQSYGAEEQWVSVTKGNGKGIPFYEARGFVKMEERMSYESRPEDQAVSLRMKRKL</sequence>
<dbReference type="InterPro" id="IPR016181">
    <property type="entry name" value="Acyl_CoA_acyltransferase"/>
</dbReference>
<dbReference type="SUPFAM" id="SSF50044">
    <property type="entry name" value="SH3-domain"/>
    <property type="match status" value="1"/>
</dbReference>
<dbReference type="RefSeq" id="WP_336822275.1">
    <property type="nucleotide sequence ID" value="NZ_JBHTLT010000121.1"/>
</dbReference>
<dbReference type="Gene3D" id="3.40.630.30">
    <property type="match status" value="1"/>
</dbReference>
<name>A0ABW3U2P1_9BACL</name>
<dbReference type="InterPro" id="IPR000182">
    <property type="entry name" value="GNAT_dom"/>
</dbReference>
<dbReference type="Pfam" id="PF00583">
    <property type="entry name" value="Acetyltransf_1"/>
    <property type="match status" value="1"/>
</dbReference>
<protein>
    <submittedName>
        <fullName evidence="2">GNAT family N-acetyltransferase</fullName>
        <ecNumber evidence="2">2.3.1.-</ecNumber>
    </submittedName>
</protein>
<dbReference type="InterPro" id="IPR050126">
    <property type="entry name" value="Ap4A_hydrolase"/>
</dbReference>
<evidence type="ECO:0000313" key="3">
    <source>
        <dbReference type="Proteomes" id="UP001597231"/>
    </source>
</evidence>
<dbReference type="Pfam" id="PF00149">
    <property type="entry name" value="Metallophos"/>
    <property type="match status" value="1"/>
</dbReference>
<dbReference type="CDD" id="cd04301">
    <property type="entry name" value="NAT_SF"/>
    <property type="match status" value="1"/>
</dbReference>
<accession>A0ABW3U2P1</accession>
<dbReference type="Gene3D" id="2.30.30.40">
    <property type="entry name" value="SH3 Domains"/>
    <property type="match status" value="1"/>
</dbReference>
<feature type="domain" description="N-acetyltransferase" evidence="1">
    <location>
        <begin position="360"/>
        <end position="527"/>
    </location>
</feature>
<dbReference type="InterPro" id="IPR029052">
    <property type="entry name" value="Metallo-depent_PP-like"/>
</dbReference>
<reference evidence="3" key="1">
    <citation type="journal article" date="2019" name="Int. J. Syst. Evol. Microbiol.">
        <title>The Global Catalogue of Microorganisms (GCM) 10K type strain sequencing project: providing services to taxonomists for standard genome sequencing and annotation.</title>
        <authorList>
            <consortium name="The Broad Institute Genomics Platform"/>
            <consortium name="The Broad Institute Genome Sequencing Center for Infectious Disease"/>
            <person name="Wu L."/>
            <person name="Ma J."/>
        </authorList>
    </citation>
    <scope>NUCLEOTIDE SEQUENCE [LARGE SCALE GENOMIC DNA]</scope>
    <source>
        <strain evidence="3">CCUG 53915</strain>
    </source>
</reference>
<dbReference type="EMBL" id="JBHTLT010000121">
    <property type="protein sequence ID" value="MFD1206363.1"/>
    <property type="molecule type" value="Genomic_DNA"/>
</dbReference>
<organism evidence="2 3">
    <name type="scientific">Sporosarcina contaminans</name>
    <dbReference type="NCBI Taxonomy" id="633403"/>
    <lineage>
        <taxon>Bacteria</taxon>
        <taxon>Bacillati</taxon>
        <taxon>Bacillota</taxon>
        <taxon>Bacilli</taxon>
        <taxon>Bacillales</taxon>
        <taxon>Caryophanaceae</taxon>
        <taxon>Sporosarcina</taxon>
    </lineage>
</organism>
<dbReference type="InterPro" id="IPR004843">
    <property type="entry name" value="Calcineurin-like_PHP"/>
</dbReference>
<dbReference type="PROSITE" id="PS51186">
    <property type="entry name" value="GNAT"/>
    <property type="match status" value="1"/>
</dbReference>
<evidence type="ECO:0000313" key="2">
    <source>
        <dbReference type="EMBL" id="MFD1206363.1"/>
    </source>
</evidence>
<dbReference type="PANTHER" id="PTHR42850">
    <property type="entry name" value="METALLOPHOSPHOESTERASE"/>
    <property type="match status" value="1"/>
</dbReference>
<dbReference type="Proteomes" id="UP001597231">
    <property type="component" value="Unassembled WGS sequence"/>
</dbReference>
<dbReference type="GO" id="GO:0016746">
    <property type="term" value="F:acyltransferase activity"/>
    <property type="evidence" value="ECO:0007669"/>
    <property type="project" value="UniProtKB-KW"/>
</dbReference>
<keyword evidence="2" id="KW-0012">Acyltransferase</keyword>
<dbReference type="SUPFAM" id="SSF56300">
    <property type="entry name" value="Metallo-dependent phosphatases"/>
    <property type="match status" value="1"/>
</dbReference>